<dbReference type="PANTHER" id="PTHR34597">
    <property type="entry name" value="SLR1661 PROTEIN"/>
    <property type="match status" value="1"/>
</dbReference>
<dbReference type="Pfam" id="PF17287">
    <property type="entry name" value="POTRA_3"/>
    <property type="match status" value="1"/>
</dbReference>
<dbReference type="GO" id="GO:0098046">
    <property type="term" value="C:type V protein secretion system complex"/>
    <property type="evidence" value="ECO:0007669"/>
    <property type="project" value="TreeGrafter"/>
</dbReference>
<protein>
    <submittedName>
        <fullName evidence="8">Hemolysin activation/secretion protein</fullName>
    </submittedName>
</protein>
<evidence type="ECO:0000313" key="9">
    <source>
        <dbReference type="Proteomes" id="UP000184248"/>
    </source>
</evidence>
<keyword evidence="9" id="KW-1185">Reference proteome</keyword>
<evidence type="ECO:0000313" key="8">
    <source>
        <dbReference type="EMBL" id="SHK45231.1"/>
    </source>
</evidence>
<dbReference type="InterPro" id="IPR005565">
    <property type="entry name" value="Hemolysn_activator_HlyB_C"/>
</dbReference>
<name>A0A1M6SKG0_9GAMM</name>
<dbReference type="PIRSF" id="PIRSF029745">
    <property type="entry name" value="FhaC"/>
    <property type="match status" value="1"/>
</dbReference>
<dbReference type="AlphaFoldDB" id="A0A1M6SKG0"/>
<sequence length="589" mass="65500">MSPTKPLEESVGRKAYRPLLSMTFILLLTVSASVWGQSTAGSNSLYQSRQQDLLEHQRHQLQQIEKSRSFTTGKRKEEKSETPSEGQADAARCIPVERVEISGNVALTRQELRDGIGHYEHRCLTLSELNEARRDLTLRYIDAGFLTTKVYFGEQQLSPRRWNILKLTVVEGKIEKVSSDILSDSELRMLLPERRHALNIRDLEQLQDQLSRLDSVTTSVDIAPGGALGTSRIDVKGTRDFPLELGIEYDNSGQASTGRHRAVWDLSYDSPLGLADKLSLSGEKSLDGVNDQGELTQVGGRYSIPFGWWLFSYTYQEQEARVPLRLADVLAFDNTGKSTFQQLRLERVVQRDGNGKTSVMGGVNKIESENFIENIKLDLSSFDLSEALLGLSRSGYLGNGTYYGSLNWAKGINALGADHDNAEALGDVRLSYDRFNLAGSLLYPWFIDKNAYITYETLLVAQYSDDVLPSPVKFSAGGSASVRGFRDQLTSSSTGVYSRNQVSLVHRFHAADGWESLVDSAYVGLGYDIGHAKGELYNDTYSGRLSSASSTLGLKGGNLSLEITYAKSLDHPEGFRDEDPLYFNLRYDI</sequence>
<evidence type="ECO:0000259" key="7">
    <source>
        <dbReference type="Pfam" id="PF17287"/>
    </source>
</evidence>
<dbReference type="InterPro" id="IPR051544">
    <property type="entry name" value="TPS_OM_transporter"/>
</dbReference>
<reference evidence="9" key="1">
    <citation type="submission" date="2016-11" db="EMBL/GenBank/DDBJ databases">
        <authorList>
            <person name="Varghese N."/>
            <person name="Submissions S."/>
        </authorList>
    </citation>
    <scope>NUCLEOTIDE SEQUENCE [LARGE SCALE GENOMIC DNA]</scope>
    <source>
        <strain evidence="9">ALO Sharm</strain>
    </source>
</reference>
<dbReference type="InterPro" id="IPR013686">
    <property type="entry name" value="Polypept-transport_assoc_ShlB"/>
</dbReference>
<dbReference type="GO" id="GO:0046819">
    <property type="term" value="P:protein secretion by the type V secretion system"/>
    <property type="evidence" value="ECO:0007669"/>
    <property type="project" value="TreeGrafter"/>
</dbReference>
<keyword evidence="2" id="KW-0812">Transmembrane</keyword>
<dbReference type="GO" id="GO:0008320">
    <property type="term" value="F:protein transmembrane transporter activity"/>
    <property type="evidence" value="ECO:0007669"/>
    <property type="project" value="TreeGrafter"/>
</dbReference>
<feature type="region of interest" description="Disordered" evidence="4">
    <location>
        <begin position="64"/>
        <end position="90"/>
    </location>
</feature>
<keyword evidence="1" id="KW-0472">Membrane</keyword>
<dbReference type="Pfam" id="PF03865">
    <property type="entry name" value="ShlB"/>
    <property type="match status" value="1"/>
</dbReference>
<dbReference type="Gene3D" id="3.10.20.310">
    <property type="entry name" value="membrane protein fhac"/>
    <property type="match status" value="1"/>
</dbReference>
<keyword evidence="3" id="KW-0998">Cell outer membrane</keyword>
<dbReference type="InterPro" id="IPR035251">
    <property type="entry name" value="ShlB_POTRA"/>
</dbReference>
<dbReference type="Pfam" id="PF08479">
    <property type="entry name" value="POTRA_2"/>
    <property type="match status" value="1"/>
</dbReference>
<accession>A0A1M6SKG0</accession>
<proteinExistence type="predicted"/>
<feature type="domain" description="Polypeptide-transport-associated ShlB-type" evidence="6">
    <location>
        <begin position="95"/>
        <end position="172"/>
    </location>
</feature>
<evidence type="ECO:0000259" key="5">
    <source>
        <dbReference type="Pfam" id="PF03865"/>
    </source>
</evidence>
<evidence type="ECO:0000259" key="6">
    <source>
        <dbReference type="Pfam" id="PF08479"/>
    </source>
</evidence>
<gene>
    <name evidence="8" type="ORF">SAMN05192556_10335</name>
</gene>
<keyword evidence="1" id="KW-1134">Transmembrane beta strand</keyword>
<dbReference type="PANTHER" id="PTHR34597:SF3">
    <property type="entry name" value="OUTER MEMBRANE TRANSPORTER CDIB"/>
    <property type="match status" value="1"/>
</dbReference>
<dbReference type="Proteomes" id="UP000184248">
    <property type="component" value="Unassembled WGS sequence"/>
</dbReference>
<evidence type="ECO:0000256" key="3">
    <source>
        <dbReference type="ARBA" id="ARBA00023237"/>
    </source>
</evidence>
<evidence type="ECO:0000256" key="2">
    <source>
        <dbReference type="ARBA" id="ARBA00022692"/>
    </source>
</evidence>
<evidence type="ECO:0000256" key="1">
    <source>
        <dbReference type="ARBA" id="ARBA00022452"/>
    </source>
</evidence>
<dbReference type="EMBL" id="FRAL01000003">
    <property type="protein sequence ID" value="SHK45231.1"/>
    <property type="molecule type" value="Genomic_DNA"/>
</dbReference>
<feature type="domain" description="Haemolysin activator HlyB C-terminal" evidence="5">
    <location>
        <begin position="229"/>
        <end position="556"/>
    </location>
</feature>
<feature type="domain" description="ShlB POTRA" evidence="7">
    <location>
        <begin position="174"/>
        <end position="224"/>
    </location>
</feature>
<dbReference type="Gene3D" id="2.40.160.50">
    <property type="entry name" value="membrane protein fhac: a member of the omp85/tpsb transporter family"/>
    <property type="match status" value="1"/>
</dbReference>
<dbReference type="InterPro" id="IPR027282">
    <property type="entry name" value="TPS"/>
</dbReference>
<evidence type="ECO:0000256" key="4">
    <source>
        <dbReference type="SAM" id="MobiDB-lite"/>
    </source>
</evidence>
<organism evidence="8 9">
    <name type="scientific">Halomonas caseinilytica</name>
    <dbReference type="NCBI Taxonomy" id="438744"/>
    <lineage>
        <taxon>Bacteria</taxon>
        <taxon>Pseudomonadati</taxon>
        <taxon>Pseudomonadota</taxon>
        <taxon>Gammaproteobacteria</taxon>
        <taxon>Oceanospirillales</taxon>
        <taxon>Halomonadaceae</taxon>
        <taxon>Halomonas</taxon>
    </lineage>
</organism>